<organism evidence="5 6">
    <name type="scientific">Rugamonas rubra</name>
    <dbReference type="NCBI Taxonomy" id="758825"/>
    <lineage>
        <taxon>Bacteria</taxon>
        <taxon>Pseudomonadati</taxon>
        <taxon>Pseudomonadota</taxon>
        <taxon>Betaproteobacteria</taxon>
        <taxon>Burkholderiales</taxon>
        <taxon>Oxalobacteraceae</taxon>
        <taxon>Telluria group</taxon>
        <taxon>Rugamonas</taxon>
    </lineage>
</organism>
<dbReference type="OrthoDB" id="9794514at2"/>
<keyword evidence="6" id="KW-1185">Reference proteome</keyword>
<dbReference type="EMBL" id="FOTW01000041">
    <property type="protein sequence ID" value="SFM87705.1"/>
    <property type="molecule type" value="Genomic_DNA"/>
</dbReference>
<dbReference type="Pfam" id="PF13005">
    <property type="entry name" value="zf-IS66"/>
    <property type="match status" value="1"/>
</dbReference>
<protein>
    <submittedName>
        <fullName evidence="5">Transposase</fullName>
    </submittedName>
</protein>
<sequence length="514" mass="57135">MLMRLIRMLALIDPSDLPSDFDAMRRIALEQNRIAHDLWTQVELLKHQLAQFVRARFGASSEQLPGQGDLFAESVAIPVPPALPATPVSGHVRRGRPALPKDLPRERVEYDLSDAEKACFDRIEKIGEEVSETLDYTPAKLTVIEHVRIKYACKKDGESTVRTAAAQPSPLPKSNASAGLLAQVLVSTFADHLPLNRQEAIFKRHGVHLPRATLCEWKLAAAELLAVLRPALKAHILAAPRVNSDDTTMPLQEAGRGSTKTARLWGYLGAGQREENGLWVDHPPAVLFEFTESREAIHPATFLAGYQGYLQADAYSGYLALYRGGRVMEVGCWAHCRRKFFEIAKVQKTPGLASVALAWIARLYAIERTIRDLTPDQKLRQRQEHSVPLLAEFRRWLDGQVPQLVPQAPLAQAFGYALRNWEALVRYTESGVLVPDNNAIEQAIRPIAVGRSNYLFAGSARGGRAAATMYSLIGTAKLNGINPYLWLKDVLARLPSHPINRVAELLPLPTYQWA</sequence>
<dbReference type="AlphaFoldDB" id="A0A1I4UFK3"/>
<dbReference type="PANTHER" id="PTHR33678">
    <property type="entry name" value="BLL1576 PROTEIN"/>
    <property type="match status" value="1"/>
</dbReference>
<evidence type="ECO:0000259" key="4">
    <source>
        <dbReference type="Pfam" id="PF13817"/>
    </source>
</evidence>
<dbReference type="InterPro" id="IPR004291">
    <property type="entry name" value="Transposase_IS66_central"/>
</dbReference>
<reference evidence="5 6" key="1">
    <citation type="submission" date="2016-10" db="EMBL/GenBank/DDBJ databases">
        <authorList>
            <person name="de Groot N.N."/>
        </authorList>
    </citation>
    <scope>NUCLEOTIDE SEQUENCE [LARGE SCALE GENOMIC DNA]</scope>
    <source>
        <strain evidence="5 6">ATCC 43154</strain>
    </source>
</reference>
<dbReference type="Pfam" id="PF13817">
    <property type="entry name" value="DDE_Tnp_IS66_C"/>
    <property type="match status" value="1"/>
</dbReference>
<dbReference type="RefSeq" id="WP_093391058.1">
    <property type="nucleotide sequence ID" value="NZ_FOTW01000041.1"/>
</dbReference>
<dbReference type="Proteomes" id="UP000199470">
    <property type="component" value="Unassembled WGS sequence"/>
</dbReference>
<evidence type="ECO:0000259" key="1">
    <source>
        <dbReference type="Pfam" id="PF03050"/>
    </source>
</evidence>
<evidence type="ECO:0000313" key="6">
    <source>
        <dbReference type="Proteomes" id="UP000199470"/>
    </source>
</evidence>
<gene>
    <name evidence="5" type="ORF">SAMN02982985_05639</name>
</gene>
<dbReference type="Pfam" id="PF03050">
    <property type="entry name" value="DDE_Tnp_IS66"/>
    <property type="match status" value="1"/>
</dbReference>
<name>A0A1I4UFK3_9BURK</name>
<dbReference type="InterPro" id="IPR052344">
    <property type="entry name" value="Transposase-related"/>
</dbReference>
<dbReference type="Pfam" id="PF13007">
    <property type="entry name" value="LZ_Tnp_IS66"/>
    <property type="match status" value="1"/>
</dbReference>
<feature type="domain" description="Transposase IS66 C-terminal" evidence="4">
    <location>
        <begin position="471"/>
        <end position="507"/>
    </location>
</feature>
<dbReference type="InterPro" id="IPR039552">
    <property type="entry name" value="IS66_C"/>
</dbReference>
<proteinExistence type="predicted"/>
<feature type="domain" description="Transposase TnpC homeodomain" evidence="3">
    <location>
        <begin position="45"/>
        <end position="108"/>
    </location>
</feature>
<feature type="domain" description="Transposase IS66 central" evidence="1">
    <location>
        <begin position="173"/>
        <end position="464"/>
    </location>
</feature>
<dbReference type="NCBIfam" id="NF033517">
    <property type="entry name" value="transpos_IS66"/>
    <property type="match status" value="1"/>
</dbReference>
<accession>A0A1I4UFK3</accession>
<dbReference type="InterPro" id="IPR024474">
    <property type="entry name" value="Znf_dom_IS66"/>
</dbReference>
<feature type="domain" description="Transposase IS66 zinc-finger binding" evidence="2">
    <location>
        <begin position="124"/>
        <end position="154"/>
    </location>
</feature>
<evidence type="ECO:0000313" key="5">
    <source>
        <dbReference type="EMBL" id="SFM87705.1"/>
    </source>
</evidence>
<dbReference type="PANTHER" id="PTHR33678:SF1">
    <property type="entry name" value="BLL1576 PROTEIN"/>
    <property type="match status" value="1"/>
</dbReference>
<dbReference type="STRING" id="758825.SAMN02982985_05639"/>
<evidence type="ECO:0000259" key="2">
    <source>
        <dbReference type="Pfam" id="PF13005"/>
    </source>
</evidence>
<dbReference type="InterPro" id="IPR024463">
    <property type="entry name" value="Transposase_TnpC_homeodom"/>
</dbReference>
<evidence type="ECO:0000259" key="3">
    <source>
        <dbReference type="Pfam" id="PF13007"/>
    </source>
</evidence>